<gene>
    <name evidence="2" type="ORF">M0G41_03290</name>
</gene>
<reference evidence="2" key="1">
    <citation type="submission" date="2022-04" db="EMBL/GenBank/DDBJ databases">
        <title>Lysobacter sp. CAU 1642 isolated from sea sand.</title>
        <authorList>
            <person name="Kim W."/>
        </authorList>
    </citation>
    <scope>NUCLEOTIDE SEQUENCE</scope>
    <source>
        <strain evidence="2">CAU 1642</strain>
    </source>
</reference>
<name>A0ABT0GDS9_9GAMM</name>
<feature type="signal peptide" evidence="1">
    <location>
        <begin position="1"/>
        <end position="22"/>
    </location>
</feature>
<comment type="caution">
    <text evidence="2">The sequence shown here is derived from an EMBL/GenBank/DDBJ whole genome shotgun (WGS) entry which is preliminary data.</text>
</comment>
<keyword evidence="1" id="KW-0732">Signal</keyword>
<dbReference type="RefSeq" id="WP_248204987.1">
    <property type="nucleotide sequence ID" value="NZ_JALNMH010000002.1"/>
</dbReference>
<dbReference type="Proteomes" id="UP001431449">
    <property type="component" value="Unassembled WGS sequence"/>
</dbReference>
<protein>
    <submittedName>
        <fullName evidence="2">Uncharacterized protein</fullName>
    </submittedName>
</protein>
<sequence length="610" mass="65679">MRHCNPLTALLLATALPIPAAAGGLWDAGLLQGGWRSELPRPSYGTASDPLVFETACRFPGVEFALCPAHPGIAGPPARVFSQSHWQDQRSDSEGRYWVVGANAEPAGDAACNSGPPNQSEAIAAPFEDVFGLRFGPPEDGRAPWRNEWLLAVDLAHRPRQLADRPDCVTRDYIPYLGVGIASERGGGGAPLARFEPGRTGPLLRLGLRLVDSNAEVFDAGQPIPPDPRGQHAGIWLEAHWGETRRWIWLALFSSFEHPDEVYAAPWNWALRESFHAPGADIVVASLPALRRSCPQQDWPGPSPAPAAWQEGVRHEFVLDIGALFDCLGARFQQPPPSAKLELTGVHGWIEVGLRERDGLPGFSAEDYDSRLGMAFDGFDLLPPELHGLAEDPILLTRLAGRFGGREPEAAAARVAGLDPRLERGAAIADLLADAETAEHGLLPILLQHLLLDAGSAAWLGGQQRRLAAGSLSLEGAAHQILRAQGGGRGLPMEPWVEGLQSRFLVLSGLDRGAARARSPWLVEAGKWQRLIALGRTTPGALAEFLARELLALPAGRRLAEVDLLHHAFLGRPAAPAELARWRTPSASPQQLAEQLYYGAEFRASVAAGL</sequence>
<proteinExistence type="predicted"/>
<evidence type="ECO:0000256" key="1">
    <source>
        <dbReference type="SAM" id="SignalP"/>
    </source>
</evidence>
<evidence type="ECO:0000313" key="3">
    <source>
        <dbReference type="Proteomes" id="UP001431449"/>
    </source>
</evidence>
<evidence type="ECO:0000313" key="2">
    <source>
        <dbReference type="EMBL" id="MCK7592688.1"/>
    </source>
</evidence>
<keyword evidence="3" id="KW-1185">Reference proteome</keyword>
<organism evidence="2 3">
    <name type="scientific">Pseudomarimonas salicorniae</name>
    <dbReference type="NCBI Taxonomy" id="2933270"/>
    <lineage>
        <taxon>Bacteria</taxon>
        <taxon>Pseudomonadati</taxon>
        <taxon>Pseudomonadota</taxon>
        <taxon>Gammaproteobacteria</taxon>
        <taxon>Lysobacterales</taxon>
        <taxon>Lysobacteraceae</taxon>
        <taxon>Pseudomarimonas</taxon>
    </lineage>
</organism>
<dbReference type="EMBL" id="JALNMH010000002">
    <property type="protein sequence ID" value="MCK7592688.1"/>
    <property type="molecule type" value="Genomic_DNA"/>
</dbReference>
<feature type="chain" id="PRO_5046348954" evidence="1">
    <location>
        <begin position="23"/>
        <end position="610"/>
    </location>
</feature>
<accession>A0ABT0GDS9</accession>